<evidence type="ECO:0000259" key="6">
    <source>
        <dbReference type="PROSITE" id="PS50001"/>
    </source>
</evidence>
<dbReference type="Pfam" id="PF00018">
    <property type="entry name" value="SH3_1"/>
    <property type="match status" value="1"/>
</dbReference>
<dbReference type="InterPro" id="IPR036860">
    <property type="entry name" value="SH2_dom_sf"/>
</dbReference>
<dbReference type="SUPFAM" id="SSF50729">
    <property type="entry name" value="PH domain-like"/>
    <property type="match status" value="1"/>
</dbReference>
<dbReference type="GO" id="GO:0016477">
    <property type="term" value="P:cell migration"/>
    <property type="evidence" value="ECO:0007669"/>
    <property type="project" value="TreeGrafter"/>
</dbReference>
<dbReference type="InterPro" id="IPR001452">
    <property type="entry name" value="SH3_domain"/>
</dbReference>
<sequence>MSNLIRTGSEQSAGIMKDKLGSPSTGSEDGNEQEQIQQKPETDDPDLGGSAPHAPPETQWYHGRLDRYTAEDRLWNANKLGSYLVRESDRKPGSYVLSYLGRTGINHFRITAVCGDFYIGGRQFDSLNDLIGYYTVYSDLLKRERLLHPVAPPEPVNDKKRVVAILPYTKMPDTDELTFKKGDIFFVHNDMGDGWLWVTAHRTGEQGMIFRELVEDLDDSIDPNTVFPWFHPNCTKNEAVDLLVKAGPGSFLVRPSDNSPGDYSLFFHINNQIQRFRIEKKGVRYLMGGRIFECLDAVINRYRKEQIVEGYTLQHPLIVDGSKQQEWVPDTPKQQSEAEKIYATLRECRDQAGLKKMKGIKYQGYLHRKSDKATKKWKPLYFVLLVDGTDTHLYLYENPKRTKPKGLIDLSCAYLYQVHDSLWERPYCLQIVERALPCLATVTHLAAPSVEDCLKWINAL</sequence>
<dbReference type="GO" id="GO:0009653">
    <property type="term" value="P:anatomical structure morphogenesis"/>
    <property type="evidence" value="ECO:0007669"/>
    <property type="project" value="UniProtKB-ARBA"/>
</dbReference>
<evidence type="ECO:0000256" key="3">
    <source>
        <dbReference type="PROSITE-ProRule" id="PRU00191"/>
    </source>
</evidence>
<dbReference type="GO" id="GO:0048468">
    <property type="term" value="P:cell development"/>
    <property type="evidence" value="ECO:0007669"/>
    <property type="project" value="UniProtKB-ARBA"/>
</dbReference>
<dbReference type="EMBL" id="LJIG01022541">
    <property type="protein sequence ID" value="KRT80030.1"/>
    <property type="molecule type" value="Genomic_DNA"/>
</dbReference>
<dbReference type="SUPFAM" id="SSF55550">
    <property type="entry name" value="SH2 domain"/>
    <property type="match status" value="2"/>
</dbReference>
<evidence type="ECO:0000259" key="8">
    <source>
        <dbReference type="PROSITE" id="PS50003"/>
    </source>
</evidence>
<dbReference type="PANTHER" id="PTHR19969">
    <property type="entry name" value="SH2-SH3 ADAPTOR PROTEIN-RELATED"/>
    <property type="match status" value="1"/>
</dbReference>
<dbReference type="Gene3D" id="3.30.505.10">
    <property type="entry name" value="SH2 domain"/>
    <property type="match status" value="2"/>
</dbReference>
<dbReference type="GO" id="GO:0005737">
    <property type="term" value="C:cytoplasm"/>
    <property type="evidence" value="ECO:0007669"/>
    <property type="project" value="TreeGrafter"/>
</dbReference>
<dbReference type="SMART" id="SM00252">
    <property type="entry name" value="SH2"/>
    <property type="match status" value="2"/>
</dbReference>
<dbReference type="Gene3D" id="2.30.30.40">
    <property type="entry name" value="SH3 Domains"/>
    <property type="match status" value="1"/>
</dbReference>
<dbReference type="InterPro" id="IPR035652">
    <property type="entry name" value="RasGAP_SH3"/>
</dbReference>
<keyword evidence="1 4" id="KW-0728">SH3 domain</keyword>
<dbReference type="PRINTS" id="PR00401">
    <property type="entry name" value="SH2DOMAIN"/>
</dbReference>
<comment type="caution">
    <text evidence="9">The sequence shown here is derived from an EMBL/GenBank/DDBJ whole genome shotgun (WGS) entry which is preliminary data.</text>
</comment>
<feature type="compositionally biased region" description="Polar residues" evidence="5">
    <location>
        <begin position="22"/>
        <end position="39"/>
    </location>
</feature>
<accession>A0A0T6AYX9</accession>
<evidence type="ECO:0000313" key="10">
    <source>
        <dbReference type="Proteomes" id="UP000051574"/>
    </source>
</evidence>
<feature type="domain" description="PH" evidence="8">
    <location>
        <begin position="359"/>
        <end position="460"/>
    </location>
</feature>
<reference evidence="9 10" key="1">
    <citation type="submission" date="2015-09" db="EMBL/GenBank/DDBJ databases">
        <title>Draft genome of the scarab beetle Oryctes borbonicus.</title>
        <authorList>
            <person name="Meyer J.M."/>
            <person name="Markov G.V."/>
            <person name="Baskaran P."/>
            <person name="Herrmann M."/>
            <person name="Sommer R.J."/>
            <person name="Roedelsperger C."/>
        </authorList>
    </citation>
    <scope>NUCLEOTIDE SEQUENCE [LARGE SCALE GENOMIC DNA]</scope>
    <source>
        <strain evidence="9">OB123</strain>
        <tissue evidence="9">Whole animal</tissue>
    </source>
</reference>
<dbReference type="InterPro" id="IPR001849">
    <property type="entry name" value="PH_domain"/>
</dbReference>
<dbReference type="GO" id="GO:0007167">
    <property type="term" value="P:enzyme-linked receptor protein signaling pathway"/>
    <property type="evidence" value="ECO:0007669"/>
    <property type="project" value="TreeGrafter"/>
</dbReference>
<dbReference type="Pfam" id="PF00017">
    <property type="entry name" value="SH2"/>
    <property type="match status" value="2"/>
</dbReference>
<dbReference type="PROSITE" id="PS50002">
    <property type="entry name" value="SH3"/>
    <property type="match status" value="1"/>
</dbReference>
<feature type="domain" description="SH3" evidence="7">
    <location>
        <begin position="157"/>
        <end position="219"/>
    </location>
</feature>
<evidence type="ECO:0000256" key="2">
    <source>
        <dbReference type="ARBA" id="ARBA00022999"/>
    </source>
</evidence>
<dbReference type="GO" id="GO:0030971">
    <property type="term" value="F:receptor tyrosine kinase binding"/>
    <property type="evidence" value="ECO:0007669"/>
    <property type="project" value="TreeGrafter"/>
</dbReference>
<dbReference type="OrthoDB" id="1562946at2759"/>
<dbReference type="GO" id="GO:0035591">
    <property type="term" value="F:signaling adaptor activity"/>
    <property type="evidence" value="ECO:0007669"/>
    <property type="project" value="TreeGrafter"/>
</dbReference>
<dbReference type="Proteomes" id="UP000051574">
    <property type="component" value="Unassembled WGS sequence"/>
</dbReference>
<feature type="domain" description="SH2" evidence="6">
    <location>
        <begin position="229"/>
        <end position="317"/>
    </location>
</feature>
<protein>
    <submittedName>
        <fullName evidence="9">Pleckstrin homology domain containing protein</fullName>
    </submittedName>
</protein>
<organism evidence="9 10">
    <name type="scientific">Oryctes borbonicus</name>
    <dbReference type="NCBI Taxonomy" id="1629725"/>
    <lineage>
        <taxon>Eukaryota</taxon>
        <taxon>Metazoa</taxon>
        <taxon>Ecdysozoa</taxon>
        <taxon>Arthropoda</taxon>
        <taxon>Hexapoda</taxon>
        <taxon>Insecta</taxon>
        <taxon>Pterygota</taxon>
        <taxon>Neoptera</taxon>
        <taxon>Endopterygota</taxon>
        <taxon>Coleoptera</taxon>
        <taxon>Polyphaga</taxon>
        <taxon>Scarabaeiformia</taxon>
        <taxon>Scarabaeidae</taxon>
        <taxon>Dynastinae</taxon>
        <taxon>Oryctes</taxon>
    </lineage>
</organism>
<dbReference type="CDD" id="cd11788">
    <property type="entry name" value="SH3_RasGAP"/>
    <property type="match status" value="1"/>
</dbReference>
<evidence type="ECO:0000256" key="4">
    <source>
        <dbReference type="PROSITE-ProRule" id="PRU00192"/>
    </source>
</evidence>
<feature type="non-terminal residue" evidence="9">
    <location>
        <position position="460"/>
    </location>
</feature>
<evidence type="ECO:0000256" key="5">
    <source>
        <dbReference type="SAM" id="MobiDB-lite"/>
    </source>
</evidence>
<keyword evidence="10" id="KW-1185">Reference proteome</keyword>
<dbReference type="InterPro" id="IPR051184">
    <property type="entry name" value="Tyrosine-phos_adapter"/>
</dbReference>
<dbReference type="SMART" id="SM00326">
    <property type="entry name" value="SH3"/>
    <property type="match status" value="1"/>
</dbReference>
<evidence type="ECO:0000256" key="1">
    <source>
        <dbReference type="ARBA" id="ARBA00022443"/>
    </source>
</evidence>
<dbReference type="PROSITE" id="PS50003">
    <property type="entry name" value="PH_DOMAIN"/>
    <property type="match status" value="1"/>
</dbReference>
<dbReference type="FunFam" id="2.30.29.30:FF:000402">
    <property type="entry name" value="Uncharacterized protein, isoform B"/>
    <property type="match status" value="1"/>
</dbReference>
<dbReference type="PROSITE" id="PS50001">
    <property type="entry name" value="SH2"/>
    <property type="match status" value="2"/>
</dbReference>
<dbReference type="InterPro" id="IPR036028">
    <property type="entry name" value="SH3-like_dom_sf"/>
</dbReference>
<feature type="region of interest" description="Disordered" evidence="5">
    <location>
        <begin position="1"/>
        <end position="59"/>
    </location>
</feature>
<dbReference type="Pfam" id="PF00169">
    <property type="entry name" value="PH"/>
    <property type="match status" value="1"/>
</dbReference>
<evidence type="ECO:0000313" key="9">
    <source>
        <dbReference type="EMBL" id="KRT80030.1"/>
    </source>
</evidence>
<dbReference type="Gene3D" id="2.30.29.30">
    <property type="entry name" value="Pleckstrin-homology domain (PH domain)/Phosphotyrosine-binding domain (PTB)"/>
    <property type="match status" value="1"/>
</dbReference>
<dbReference type="AlphaFoldDB" id="A0A0T6AYX9"/>
<feature type="compositionally biased region" description="Polar residues" evidence="5">
    <location>
        <begin position="1"/>
        <end position="12"/>
    </location>
</feature>
<proteinExistence type="predicted"/>
<gene>
    <name evidence="9" type="ORF">AMK59_7020</name>
</gene>
<dbReference type="SUPFAM" id="SSF50044">
    <property type="entry name" value="SH3-domain"/>
    <property type="match status" value="1"/>
</dbReference>
<dbReference type="SMART" id="SM00233">
    <property type="entry name" value="PH"/>
    <property type="match status" value="1"/>
</dbReference>
<evidence type="ECO:0000259" key="7">
    <source>
        <dbReference type="PROSITE" id="PS50002"/>
    </source>
</evidence>
<name>A0A0T6AYX9_9SCAR</name>
<feature type="domain" description="SH2" evidence="6">
    <location>
        <begin position="60"/>
        <end position="150"/>
    </location>
</feature>
<keyword evidence="2 3" id="KW-0727">SH2 domain</keyword>
<dbReference type="PANTHER" id="PTHR19969:SF19">
    <property type="entry name" value="SH2 DOMAIN-CONTAINING PROTEIN"/>
    <property type="match status" value="1"/>
</dbReference>
<dbReference type="InterPro" id="IPR011993">
    <property type="entry name" value="PH-like_dom_sf"/>
</dbReference>
<dbReference type="InterPro" id="IPR000980">
    <property type="entry name" value="SH2"/>
</dbReference>